<dbReference type="OrthoDB" id="727155at2"/>
<dbReference type="Gene3D" id="2.40.50.230">
    <property type="entry name" value="Gp5 N-terminal domain"/>
    <property type="match status" value="1"/>
</dbReference>
<reference evidence="2 3" key="1">
    <citation type="submission" date="2018-08" db="EMBL/GenBank/DDBJ databases">
        <title>Chitinophagaceae sp. K23C18032701, a novel bacterium isolated from forest soil.</title>
        <authorList>
            <person name="Wang C."/>
        </authorList>
    </citation>
    <scope>NUCLEOTIDE SEQUENCE [LARGE SCALE GENOMIC DNA]</scope>
    <source>
        <strain evidence="2 3">K23C18032701</strain>
    </source>
</reference>
<gene>
    <name evidence="2" type="ORF">DXN05_23880</name>
</gene>
<evidence type="ECO:0000313" key="2">
    <source>
        <dbReference type="EMBL" id="RFM25652.1"/>
    </source>
</evidence>
<protein>
    <submittedName>
        <fullName evidence="2">Type IV secretion protein Rhs</fullName>
    </submittedName>
</protein>
<dbReference type="AlphaFoldDB" id="A0A3E1NCR7"/>
<dbReference type="InterPro" id="IPR006531">
    <property type="entry name" value="Gp5/Vgr_OB"/>
</dbReference>
<sequence length="604" mass="65153">MNQKLKVNISIEGTAIPHFSTFSLKQQFNQHHIFQLRFNHDQMGEPGMISLEQSKDFMGKNLTIEFGLEGEKEQTFTGKITRVELSQSHGYHGLLIISGYSPTILIDRGPDLGSYLNKDLAAIVRKATEDAPSNDLSMAINPTRTAPVDYIIQYRESDYAFINRLSAEYHEWFFYDGIKLNFGKPGNLDEVDLLYGRDVQSLQYGMSIAPLKYNRFAYSPKDDQLLQSESKSSASGVPDLVHAVNASNQVYGKVYNQPTAIRVSSKSEIDAHVSNESKAIISELLKVQASSDNPQVKLGCVANIGMSLRTGIGDFSTESLGKFLVTAIAHEMDGTGHYYNTFEAVVSDTEKLPVHDYIKPNPDLQLADVLENDDPQKQGRIKVKFKWQCSCNDATEWLRVVSPNAGNGDTGGNRGFFVIPEKGDQVVIAFEEGNIARPVVLGSVFSGKTANSGGFTNSNTKALNSRAGSTLTFDDGTHALKLQTSAANTLDIKEQQGEITITAAEKIVFTTGKSSITMTKDGDIMIQGVDVGTLGSKSVSAVSSADPKGAGGSGFTVDPTSISIAAKEKLEGSAGSELNLASNGTLGAAATGDTNIQGAKVNLN</sequence>
<evidence type="ECO:0000259" key="1">
    <source>
        <dbReference type="Pfam" id="PF04717"/>
    </source>
</evidence>
<dbReference type="Pfam" id="PF04717">
    <property type="entry name" value="Phage_base_V"/>
    <property type="match status" value="1"/>
</dbReference>
<comment type="caution">
    <text evidence="2">The sequence shown here is derived from an EMBL/GenBank/DDBJ whole genome shotgun (WGS) entry which is preliminary data.</text>
</comment>
<accession>A0A3E1NCR7</accession>
<dbReference type="EMBL" id="QTJU01000017">
    <property type="protein sequence ID" value="RFM25652.1"/>
    <property type="molecule type" value="Genomic_DNA"/>
</dbReference>
<evidence type="ECO:0000313" key="3">
    <source>
        <dbReference type="Proteomes" id="UP000261284"/>
    </source>
</evidence>
<dbReference type="Gene3D" id="3.55.50.10">
    <property type="entry name" value="Baseplate protein-like domains"/>
    <property type="match status" value="1"/>
</dbReference>
<name>A0A3E1NCR7_9BACT</name>
<dbReference type="SUPFAM" id="SSF69279">
    <property type="entry name" value="Phage tail proteins"/>
    <property type="match status" value="1"/>
</dbReference>
<dbReference type="InterPro" id="IPR037026">
    <property type="entry name" value="Vgr_OB-fold_dom_sf"/>
</dbReference>
<dbReference type="Gene3D" id="2.30.110.50">
    <property type="match status" value="1"/>
</dbReference>
<organism evidence="2 3">
    <name type="scientific">Deminuibacter soli</name>
    <dbReference type="NCBI Taxonomy" id="2291815"/>
    <lineage>
        <taxon>Bacteria</taxon>
        <taxon>Pseudomonadati</taxon>
        <taxon>Bacteroidota</taxon>
        <taxon>Chitinophagia</taxon>
        <taxon>Chitinophagales</taxon>
        <taxon>Chitinophagaceae</taxon>
        <taxon>Deminuibacter</taxon>
    </lineage>
</organism>
<dbReference type="Proteomes" id="UP000261284">
    <property type="component" value="Unassembled WGS sequence"/>
</dbReference>
<dbReference type="Pfam" id="PF05954">
    <property type="entry name" value="Phage_GPD"/>
    <property type="match status" value="1"/>
</dbReference>
<feature type="domain" description="Gp5/Type VI secretion system Vgr protein OB-fold" evidence="1">
    <location>
        <begin position="367"/>
        <end position="445"/>
    </location>
</feature>
<dbReference type="SUPFAM" id="SSF69255">
    <property type="entry name" value="gp5 N-terminal domain-like"/>
    <property type="match status" value="1"/>
</dbReference>
<keyword evidence="3" id="KW-1185">Reference proteome</keyword>
<dbReference type="RefSeq" id="WP_116849832.1">
    <property type="nucleotide sequence ID" value="NZ_QTJU01000017.1"/>
</dbReference>
<proteinExistence type="predicted"/>